<dbReference type="Pfam" id="PF08510">
    <property type="entry name" value="PIG-P"/>
    <property type="match status" value="1"/>
</dbReference>
<dbReference type="Proteomes" id="UP000245956">
    <property type="component" value="Unassembled WGS sequence"/>
</dbReference>
<evidence type="ECO:0000256" key="4">
    <source>
        <dbReference type="ARBA" id="ARBA00022692"/>
    </source>
</evidence>
<feature type="compositionally biased region" description="Low complexity" evidence="17">
    <location>
        <begin position="1727"/>
        <end position="1740"/>
    </location>
</feature>
<dbReference type="Pfam" id="PF23410">
    <property type="entry name" value="Beta-prop_VPS8"/>
    <property type="match status" value="1"/>
</dbReference>
<keyword evidence="7" id="KW-0067">ATP-binding</keyword>
<dbReference type="CDD" id="cd18787">
    <property type="entry name" value="SF2_C_DEAD"/>
    <property type="match status" value="1"/>
</dbReference>
<feature type="region of interest" description="Disordered" evidence="17">
    <location>
        <begin position="1680"/>
        <end position="1751"/>
    </location>
</feature>
<evidence type="ECO:0000256" key="14">
    <source>
        <dbReference type="ARBA" id="ARBA00024410"/>
    </source>
</evidence>
<comment type="similarity">
    <text evidence="12">Belongs to the DEAD box helicase family. DDX52/ROK1 subfamily.</text>
</comment>
<protein>
    <recommendedName>
        <fullName evidence="14">ATP-dependent RNA helicase ROK1</fullName>
        <ecNumber evidence="3">3.6.4.13</ecNumber>
    </recommendedName>
    <alternativeName>
        <fullName evidence="15">ATP-dependent RNA helicase rok1</fullName>
    </alternativeName>
</protein>
<accession>A0A2U3EFR6</accession>
<evidence type="ECO:0000256" key="8">
    <source>
        <dbReference type="ARBA" id="ARBA00022884"/>
    </source>
</evidence>
<dbReference type="GO" id="GO:0005524">
    <property type="term" value="F:ATP binding"/>
    <property type="evidence" value="ECO:0007669"/>
    <property type="project" value="UniProtKB-KW"/>
</dbReference>
<dbReference type="GO" id="GO:0006623">
    <property type="term" value="P:protein targeting to vacuole"/>
    <property type="evidence" value="ECO:0007669"/>
    <property type="project" value="InterPro"/>
</dbReference>
<dbReference type="InterPro" id="IPR044764">
    <property type="entry name" value="DDX52/Rok1_DEADc"/>
</dbReference>
<dbReference type="GO" id="GO:0016787">
    <property type="term" value="F:hydrolase activity"/>
    <property type="evidence" value="ECO:0007669"/>
    <property type="project" value="UniProtKB-KW"/>
</dbReference>
<feature type="region of interest" description="Disordered" evidence="17">
    <location>
        <begin position="102"/>
        <end position="138"/>
    </location>
</feature>
<dbReference type="InterPro" id="IPR036322">
    <property type="entry name" value="WD40_repeat_dom_sf"/>
</dbReference>
<feature type="compositionally biased region" description="Low complexity" evidence="17">
    <location>
        <begin position="143"/>
        <end position="157"/>
    </location>
</feature>
<dbReference type="InterPro" id="IPR014001">
    <property type="entry name" value="Helicase_ATP-bd"/>
</dbReference>
<sequence length="2723" mass="299098">MSDTEDAPPASGESPGGGETSPPPRDNADADVPQLEGPSSDSGAIGSADGSEQAPRNHRDAIREQFEEGSEVSSMDASLVDAVPRRVGSPVESVTSALGYSPSVQGSLMSSPGSSVLPSVASRAGLRSPTPSFRPFDRRFQSRISSSSSSHTLRPSSPAFLSPHSRNASLSSNFVLDQAEADTPTPPWEVVRWTRLKKINGQAFSEAGRRNFGAPTCLAVSATIVMGTSKGIILIFDYNQNLKMIIGQGTKAVESGPVTALAISADHTTIAGGHANGNIFTWDTSRAARPFLTIPHLDDTQAQNHTADGHVENVSVIHLGFLGTRHTALVSADDRGMAFSHLATRGTGALGRTVKTTRILGRYPNAPTPAGKPLKPSTVLSFAPLPLGNVEQATDSMGLTAMLTPYLLVIVSTTPVAQTQHKSARPKDVPAHSAMTGCLAWFPAVKLKVPDPVTGSDVSKVKLVYCWSNVLTVLDVDEVPSEDKDQPPSLKFKARSRWKCEEAIVAVQWLSRSVLTVLTISQRLIVLEDRSMRMTDAIDLLQKYIYHKDLFSKQLHTLVEQLDEADQTMHGVVADAFYMSFKAYKGRLFLLGFNEVSIGALSNWADRLIAMMENGDYLGAIRLATSYYTGDADKLTVGLPEDIKLRHSMVQDKIMEIITASLKYAFGQRQKGSPEADDDHLRQLAETCFVACQAIGTTDYLFDDMYDWYEGADVSGIFHETLEPYILDEDITVVPPGVVKDMVTHYVTKGWESRLEEMICHMQTATLDLDQVTLLCKQHSLYDALTYVWNQALGDYITPMIDLLSLLLPLMTNGDSTAQTDDYYSVNALKIFPYLSYTLTGRIYPNGEIMEEETAVKAKSEVYWFFFSGKTIEWPSGSGREFLTRPGDESEPAFPYLRMILKFDAPSFLSALNEAFEDGFLNDSPDKQVSGGSRMDMPEEQIFGLTINRQYIITILLDVMNSEDFAPEDSIYLDMFIARNLPKFPQYLLFSGSTLSKVLVGLCNYPGEDLADDAQLSAEYLLSVYHPSDMAAMLPLFKQAGFYRILKRTFKVEKQYAKLLTTYFEDPEDQEAVFDCISNCLRPQTGLDSRQSREVRQVIEEHARDLLTLSPRRTANTLRHQDAALHRHVIESAQDEPELQHAYLKALLEADRPSDEQGEPLDRDLVERYVQLMCKFDPQHVSDYVETVQSTDLRLDVLLPTMEATQVVDAAVVLMARDGQITDAMERLVKHLYTLESAMQGLLSGSEEQNGGDVDLQASAEELLHGLQKYVHVGIWLCQGQTKTSRKSTVVQKKSSSPKDELSADEALWLTLIDACVQVTKRLSPAMVAVASDEEVDDEKLLSLLRSLVQHTFTALLTATSSQAHSQSSSRMLSNAGSNLSFLRILKAFLTQAAASSPNLADLRGVLASIFSAYAYEESILRLSNRLLERSLFVSVNQAVELRQRGWRPRGSTCEACGRRVWGPGVAGGVVFEAWEDKQAIEETARKDRKARAAARATGKAGESDGRNKGKSLDTRPSSMLIEPDATSGGKDAPLGPLVVLACRHIYHQSCLDALQERHENGVLGREREYKCPVDGSHDVEMSDNEAFFLQITFTRRLLRLSEANSSCSDDESKKCCGCQGFAIWWARAGIESRRHHCRPASRPQPQLVISAKRNSNAHAVRCPLGQQTHAPDIMSLSSEDEDEYLSDNLSSGSSDDDESPPRPPSQNYFAPPFYGRPPTPLPPSPSLTSLLRPSRPTTPDASDDDNMAPLPRAAPKVPTYEYYGFVLYLFSSLTFLLWLLWSYLPAPFLLALGIEYYPDRWWALATPAFLVMTLVYIYVALASYNTEIMTVPMASVETIVDGAGKLAVIDSKGRLRGSGSGRRERKCDGNGRLRWREIWNEGTDAVLDIPLAGVCEVLYGEGREDGGHGGASDDGTTGVGVMFGHGGFMVVVDNQRNMVPLEALLPFSMKTPIIMLSAKDATSIESSSHESLPFSREARRRGCRPVTSDGPRICNLNDGASFCLRTTTLFPRQVSPATMDIFKILSRGTVKTSKGAQLGANAGVKLPSAGTRTNPQLFHDDVRGQKRKRNGDEPEKESSSEDLPVVDFFAPKTEPAAKKQPEAHKAERALSPRRAPTKKLSEDECRQLLRSHRLKITLMSKVEEQKKVTKSKKKKKQAVVEAKKEEKRQLFPQPLESFGDLRTNYGISRRVAENLVTQGYRVPTEVQLGSLPLLLHPELALDDKEGLEEGIDFLAVAPTGSGKTISFLIPAINNIMRRRAEANLHGIHELEAVVVAPTRELAYQIANEGNKLVQGTGLKIVGMKKGMTLAAEQQVLAEDSSEDEQEEDDEEDESADDEKKKQSRKPGSVTKADILVTTPLLLLNFLTSGPSGTTKVLPTVRDLILDEADVLLDPLFREQTLGLWTACTNAKLRLSCWSATMGSNIETLVTDKVKARAESLGISQKPLVRLVVGLKDTAVPNVVHKLTYTASEQGKLLALRQLLHPTAADDSGPPLRPPFLVFTQTIDRATALHEELKYDIPLEAGGSSRIAALHSGLPDSARAAIMRKFRAGEIWVLITTDVLARGVDFAGVNGVVNYDVPGSSAAYVHRAGRTGRAGREGGVAVTFYTKEDIPFVKTVANVIAASERQAGKTGDQAGVQKWLLDALPNVTKADRKKLRERGVEARRSAAGNKAKITSTSGYERRKQHNRQGAIEGSKRRKMTEREGGDDDSDGGEWAGLGD</sequence>
<dbReference type="PROSITE" id="PS51194">
    <property type="entry name" value="HELICASE_CTER"/>
    <property type="match status" value="1"/>
</dbReference>
<evidence type="ECO:0000256" key="17">
    <source>
        <dbReference type="SAM" id="MobiDB-lite"/>
    </source>
</evidence>
<dbReference type="InterPro" id="IPR025941">
    <property type="entry name" value="Vps8_central_dom"/>
</dbReference>
<dbReference type="InterPro" id="IPR011545">
    <property type="entry name" value="DEAD/DEAH_box_helicase_dom"/>
</dbReference>
<evidence type="ECO:0000256" key="10">
    <source>
        <dbReference type="ARBA" id="ARBA00023136"/>
    </source>
</evidence>
<dbReference type="InterPro" id="IPR015943">
    <property type="entry name" value="WD40/YVTN_repeat-like_dom_sf"/>
</dbReference>
<reference evidence="21 22" key="1">
    <citation type="journal article" date="2016" name="Front. Microbiol.">
        <title>Genome and transcriptome sequences reveal the specific parasitism of the nematophagous Purpureocillium lilacinum 36-1.</title>
        <authorList>
            <person name="Xie J."/>
            <person name="Li S."/>
            <person name="Mo C."/>
            <person name="Xiao X."/>
            <person name="Peng D."/>
            <person name="Wang G."/>
            <person name="Xiao Y."/>
        </authorList>
    </citation>
    <scope>NUCLEOTIDE SEQUENCE [LARGE SCALE GENOMIC DNA]</scope>
    <source>
        <strain evidence="21 22">36-1</strain>
    </source>
</reference>
<dbReference type="PANTHER" id="PTHR12616:SF8">
    <property type="entry name" value="VACUOLAR PROTEIN SORTING-ASSOCIATED PROTEIN 8 HOMOLOG"/>
    <property type="match status" value="1"/>
</dbReference>
<evidence type="ECO:0000256" key="6">
    <source>
        <dbReference type="ARBA" id="ARBA00022801"/>
    </source>
</evidence>
<feature type="transmembrane region" description="Helical" evidence="18">
    <location>
        <begin position="1802"/>
        <end position="1822"/>
    </location>
</feature>
<dbReference type="GO" id="GO:0030490">
    <property type="term" value="P:maturation of SSU-rRNA"/>
    <property type="evidence" value="ECO:0007669"/>
    <property type="project" value="InterPro"/>
</dbReference>
<dbReference type="Pfam" id="PF25066">
    <property type="entry name" value="TPR_VPS8_2"/>
    <property type="match status" value="1"/>
</dbReference>
<dbReference type="GO" id="GO:0003723">
    <property type="term" value="F:RNA binding"/>
    <property type="evidence" value="ECO:0007669"/>
    <property type="project" value="UniProtKB-KW"/>
</dbReference>
<dbReference type="PANTHER" id="PTHR12616">
    <property type="entry name" value="VACUOLAR PROTEIN SORTING VPS41"/>
    <property type="match status" value="1"/>
</dbReference>
<dbReference type="PROSITE" id="PS51192">
    <property type="entry name" value="HELICASE_ATP_BIND_1"/>
    <property type="match status" value="1"/>
</dbReference>
<feature type="compositionally biased region" description="Pro residues" evidence="17">
    <location>
        <begin position="1715"/>
        <end position="1726"/>
    </location>
</feature>
<dbReference type="SUPFAM" id="SSF52540">
    <property type="entry name" value="P-loop containing nucleoside triphosphate hydrolases"/>
    <property type="match status" value="2"/>
</dbReference>
<keyword evidence="5" id="KW-0547">Nucleotide-binding</keyword>
<dbReference type="GO" id="GO:0034058">
    <property type="term" value="P:endosomal vesicle fusion"/>
    <property type="evidence" value="ECO:0007669"/>
    <property type="project" value="TreeGrafter"/>
</dbReference>
<feature type="region of interest" description="Disordered" evidence="17">
    <location>
        <begin position="2042"/>
        <end position="2123"/>
    </location>
</feature>
<dbReference type="InterPro" id="IPR013717">
    <property type="entry name" value="PIG-P"/>
</dbReference>
<dbReference type="EC" id="3.6.4.13" evidence="3"/>
<feature type="compositionally biased region" description="Basic and acidic residues" evidence="17">
    <location>
        <begin position="1502"/>
        <end position="1514"/>
    </location>
</feature>
<evidence type="ECO:0000256" key="5">
    <source>
        <dbReference type="ARBA" id="ARBA00022741"/>
    </source>
</evidence>
<feature type="region of interest" description="Disordered" evidence="17">
    <location>
        <begin position="2315"/>
        <end position="2349"/>
    </location>
</feature>
<keyword evidence="9 18" id="KW-1133">Transmembrane helix</keyword>
<dbReference type="SMART" id="SM00490">
    <property type="entry name" value="HELICc"/>
    <property type="match status" value="1"/>
</dbReference>
<feature type="compositionally biased region" description="Polar residues" evidence="17">
    <location>
        <begin position="102"/>
        <end position="117"/>
    </location>
</feature>
<evidence type="ECO:0000256" key="18">
    <source>
        <dbReference type="SAM" id="Phobius"/>
    </source>
</evidence>
<dbReference type="InterPro" id="IPR045111">
    <property type="entry name" value="Vps41/Vps8"/>
</dbReference>
<evidence type="ECO:0000256" key="15">
    <source>
        <dbReference type="ARBA" id="ARBA00024419"/>
    </source>
</evidence>
<feature type="compositionally biased region" description="Basic and acidic residues" evidence="17">
    <location>
        <begin position="2096"/>
        <end position="2111"/>
    </location>
</feature>
<comment type="subcellular location">
    <subcellularLocation>
        <location evidence="1">Membrane</location>
        <topology evidence="1">Multi-pass membrane protein</topology>
    </subcellularLocation>
</comment>
<dbReference type="Gene3D" id="3.40.50.300">
    <property type="entry name" value="P-loop containing nucleotide triphosphate hydrolases"/>
    <property type="match status" value="2"/>
</dbReference>
<evidence type="ECO:0000259" key="19">
    <source>
        <dbReference type="PROSITE" id="PS51192"/>
    </source>
</evidence>
<dbReference type="Pfam" id="PF12816">
    <property type="entry name" value="TPR_Vps8"/>
    <property type="match status" value="1"/>
</dbReference>
<feature type="region of interest" description="Disordered" evidence="17">
    <location>
        <begin position="2656"/>
        <end position="2723"/>
    </location>
</feature>
<dbReference type="InterPro" id="IPR027417">
    <property type="entry name" value="P-loop_NTPase"/>
</dbReference>
<keyword evidence="6" id="KW-0378">Hydrolase</keyword>
<evidence type="ECO:0000256" key="1">
    <source>
        <dbReference type="ARBA" id="ARBA00004141"/>
    </source>
</evidence>
<feature type="domain" description="Helicase C-terminal" evidence="20">
    <location>
        <begin position="2479"/>
        <end position="2648"/>
    </location>
</feature>
<evidence type="ECO:0000256" key="16">
    <source>
        <dbReference type="ARBA" id="ARBA00047984"/>
    </source>
</evidence>
<keyword evidence="8" id="KW-0694">RNA-binding</keyword>
<evidence type="ECO:0000259" key="20">
    <source>
        <dbReference type="PROSITE" id="PS51194"/>
    </source>
</evidence>
<dbReference type="Gene3D" id="2.130.10.10">
    <property type="entry name" value="YVTN repeat-like/Quinoprotein amine dehydrogenase"/>
    <property type="match status" value="1"/>
</dbReference>
<evidence type="ECO:0000256" key="2">
    <source>
        <dbReference type="ARBA" id="ARBA00009422"/>
    </source>
</evidence>
<dbReference type="EMBL" id="LCWV01000005">
    <property type="protein sequence ID" value="PWI73351.1"/>
    <property type="molecule type" value="Genomic_DNA"/>
</dbReference>
<dbReference type="CDD" id="cd17957">
    <property type="entry name" value="DEADc_DDX52"/>
    <property type="match status" value="1"/>
</dbReference>
<dbReference type="SMART" id="SM00487">
    <property type="entry name" value="DEXDc"/>
    <property type="match status" value="1"/>
</dbReference>
<evidence type="ECO:0000256" key="11">
    <source>
        <dbReference type="ARBA" id="ARBA00024310"/>
    </source>
</evidence>
<keyword evidence="10 18" id="KW-0472">Membrane</keyword>
<feature type="region of interest" description="Disordered" evidence="17">
    <location>
        <begin position="143"/>
        <end position="162"/>
    </location>
</feature>
<evidence type="ECO:0000313" key="22">
    <source>
        <dbReference type="Proteomes" id="UP000245956"/>
    </source>
</evidence>
<comment type="catalytic activity">
    <reaction evidence="16">
        <text>ATP + H2O = ADP + phosphate + H(+)</text>
        <dbReference type="Rhea" id="RHEA:13065"/>
        <dbReference type="ChEBI" id="CHEBI:15377"/>
        <dbReference type="ChEBI" id="CHEBI:15378"/>
        <dbReference type="ChEBI" id="CHEBI:30616"/>
        <dbReference type="ChEBI" id="CHEBI:43474"/>
        <dbReference type="ChEBI" id="CHEBI:456216"/>
        <dbReference type="EC" id="3.6.4.13"/>
    </reaction>
</comment>
<feature type="compositionally biased region" description="Basic and acidic residues" evidence="17">
    <location>
        <begin position="2059"/>
        <end position="2080"/>
    </location>
</feature>
<feature type="compositionally biased region" description="Basic residues" evidence="17">
    <location>
        <begin position="2149"/>
        <end position="2158"/>
    </location>
</feature>
<feature type="domain" description="Helicase ATP-binding" evidence="19">
    <location>
        <begin position="2225"/>
        <end position="2440"/>
    </location>
</feature>
<gene>
    <name evidence="21" type="ORF">PCL_10366</name>
</gene>
<evidence type="ECO:0000256" key="7">
    <source>
        <dbReference type="ARBA" id="ARBA00022840"/>
    </source>
</evidence>
<dbReference type="GO" id="GO:0030897">
    <property type="term" value="C:HOPS complex"/>
    <property type="evidence" value="ECO:0007669"/>
    <property type="project" value="TreeGrafter"/>
</dbReference>
<dbReference type="Pfam" id="PF00270">
    <property type="entry name" value="DEAD"/>
    <property type="match status" value="1"/>
</dbReference>
<dbReference type="GO" id="GO:0003724">
    <property type="term" value="F:RNA helicase activity"/>
    <property type="evidence" value="ECO:0007669"/>
    <property type="project" value="UniProtKB-EC"/>
</dbReference>
<feature type="compositionally biased region" description="Low complexity" evidence="17">
    <location>
        <begin position="37"/>
        <end position="51"/>
    </location>
</feature>
<comment type="similarity">
    <text evidence="2">Belongs to the VPS8 family.</text>
</comment>
<dbReference type="InterPro" id="IPR059070">
    <property type="entry name" value="TPR_VPS8_2"/>
</dbReference>
<comment type="function">
    <text evidence="11">ATP-dependent RNA helicase involved in 40S ribosomal subunit biogenesis. Required for the processing and cleavage of 35S pre-rRNA at sites A0, A1, and A2, leading to mature 18S rRNA.</text>
</comment>
<dbReference type="GO" id="GO:0005770">
    <property type="term" value="C:late endosome"/>
    <property type="evidence" value="ECO:0007669"/>
    <property type="project" value="TreeGrafter"/>
</dbReference>
<comment type="caution">
    <text evidence="21">The sequence shown here is derived from an EMBL/GenBank/DDBJ whole genome shotgun (WGS) entry which is preliminary data.</text>
</comment>
<evidence type="ECO:0000313" key="21">
    <source>
        <dbReference type="EMBL" id="PWI73351.1"/>
    </source>
</evidence>
<dbReference type="Pfam" id="PF00271">
    <property type="entry name" value="Helicase_C"/>
    <property type="match status" value="1"/>
</dbReference>
<name>A0A2U3EFR6_PURLI</name>
<comment type="subunit">
    <text evidence="13">Interacts with the U3 snoRNA and is associated with the 90S and 40S pre-ribosomes.</text>
</comment>
<feature type="compositionally biased region" description="Basic and acidic residues" evidence="17">
    <location>
        <begin position="55"/>
        <end position="66"/>
    </location>
</feature>
<evidence type="ECO:0000256" key="13">
    <source>
        <dbReference type="ARBA" id="ARBA00024367"/>
    </source>
</evidence>
<evidence type="ECO:0000256" key="3">
    <source>
        <dbReference type="ARBA" id="ARBA00012552"/>
    </source>
</evidence>
<feature type="region of interest" description="Disordered" evidence="17">
    <location>
        <begin position="1"/>
        <end position="83"/>
    </location>
</feature>
<feature type="region of interest" description="Disordered" evidence="17">
    <location>
        <begin position="1485"/>
        <end position="1529"/>
    </location>
</feature>
<dbReference type="SUPFAM" id="SSF50978">
    <property type="entry name" value="WD40 repeat-like"/>
    <property type="match status" value="1"/>
</dbReference>
<organism evidence="21 22">
    <name type="scientific">Purpureocillium lilacinum</name>
    <name type="common">Paecilomyces lilacinus</name>
    <dbReference type="NCBI Taxonomy" id="33203"/>
    <lineage>
        <taxon>Eukaryota</taxon>
        <taxon>Fungi</taxon>
        <taxon>Dikarya</taxon>
        <taxon>Ascomycota</taxon>
        <taxon>Pezizomycotina</taxon>
        <taxon>Sordariomycetes</taxon>
        <taxon>Hypocreomycetidae</taxon>
        <taxon>Hypocreales</taxon>
        <taxon>Ophiocordycipitaceae</taxon>
        <taxon>Purpureocillium</taxon>
    </lineage>
</organism>
<evidence type="ECO:0000256" key="9">
    <source>
        <dbReference type="ARBA" id="ARBA00022989"/>
    </source>
</evidence>
<feature type="region of interest" description="Disordered" evidence="17">
    <location>
        <begin position="2148"/>
        <end position="2167"/>
    </location>
</feature>
<dbReference type="InterPro" id="IPR001650">
    <property type="entry name" value="Helicase_C-like"/>
</dbReference>
<feature type="compositionally biased region" description="Acidic residues" evidence="17">
    <location>
        <begin position="2320"/>
        <end position="2337"/>
    </location>
</feature>
<keyword evidence="4 18" id="KW-0812">Transmembrane</keyword>
<evidence type="ECO:0000256" key="12">
    <source>
        <dbReference type="ARBA" id="ARBA00024355"/>
    </source>
</evidence>
<proteinExistence type="inferred from homology"/>